<dbReference type="KEGG" id="tli:Tlie_0474"/>
<accession>G7V7X3</accession>
<evidence type="ECO:0000256" key="7">
    <source>
        <dbReference type="ARBA" id="ARBA00023136"/>
    </source>
</evidence>
<evidence type="ECO:0000313" key="9">
    <source>
        <dbReference type="EMBL" id="AER66209.1"/>
    </source>
</evidence>
<gene>
    <name evidence="9" type="ordered locus">Tlie_0474</name>
</gene>
<proteinExistence type="inferred from homology"/>
<dbReference type="GO" id="GO:0015385">
    <property type="term" value="F:sodium:proton antiporter activity"/>
    <property type="evidence" value="ECO:0007669"/>
    <property type="project" value="TreeGrafter"/>
</dbReference>
<dbReference type="HOGENOM" id="CLU_125825_2_2_0"/>
<dbReference type="eggNOG" id="COG2212">
    <property type="taxonomic scope" value="Bacteria"/>
</dbReference>
<reference evidence="9 10" key="2">
    <citation type="journal article" date="2012" name="Stand. Genomic Sci.">
        <title>Genome sequence of the moderately thermophilic, amino-acid-degrading and sulfur-reducing bacterium Thermovirga lienii type strain (Cas60314(T)).</title>
        <authorList>
            <person name="Goker M."/>
            <person name="Saunders E."/>
            <person name="Lapidus A."/>
            <person name="Nolan M."/>
            <person name="Lucas S."/>
            <person name="Hammon N."/>
            <person name="Deshpande S."/>
            <person name="Cheng J.F."/>
            <person name="Han C."/>
            <person name="Tapia R."/>
            <person name="Goodwin L.A."/>
            <person name="Pitluck S."/>
            <person name="Liolios K."/>
            <person name="Mavromatis K."/>
            <person name="Pagani I."/>
            <person name="Ivanova N."/>
            <person name="Mikhailova N."/>
            <person name="Pati A."/>
            <person name="Chen A."/>
            <person name="Palaniappan K."/>
            <person name="Land M."/>
            <person name="Chang Y.J."/>
            <person name="Jeffries C.D."/>
            <person name="Brambilla E.M."/>
            <person name="Rohde M."/>
            <person name="Spring S."/>
            <person name="Detter J.C."/>
            <person name="Woyke T."/>
            <person name="Bristow J."/>
            <person name="Eisen J.A."/>
            <person name="Markowitz V."/>
            <person name="Hugenholtz P."/>
            <person name="Kyrpides N.C."/>
            <person name="Klenk H.P."/>
        </authorList>
    </citation>
    <scope>NUCLEOTIDE SEQUENCE [LARGE SCALE GENOMIC DNA]</scope>
    <source>
        <strain evidence="10">ATCC BAA-1197 / DSM 17291 / Cas60314</strain>
    </source>
</reference>
<dbReference type="EMBL" id="CP003096">
    <property type="protein sequence ID" value="AER66209.1"/>
    <property type="molecule type" value="Genomic_DNA"/>
</dbReference>
<dbReference type="PANTHER" id="PTHR34702">
    <property type="entry name" value="NA(+)/H(+) ANTIPORTER SUBUNIT F1"/>
    <property type="match status" value="1"/>
</dbReference>
<keyword evidence="4" id="KW-1003">Cell membrane</keyword>
<dbReference type="PANTHER" id="PTHR34702:SF1">
    <property type="entry name" value="NA(+)_H(+) ANTIPORTER SUBUNIT F"/>
    <property type="match status" value="1"/>
</dbReference>
<evidence type="ECO:0000313" key="10">
    <source>
        <dbReference type="Proteomes" id="UP000005868"/>
    </source>
</evidence>
<evidence type="ECO:0000256" key="5">
    <source>
        <dbReference type="ARBA" id="ARBA00022692"/>
    </source>
</evidence>
<dbReference type="GO" id="GO:0005886">
    <property type="term" value="C:plasma membrane"/>
    <property type="evidence" value="ECO:0007669"/>
    <property type="project" value="UniProtKB-SubCell"/>
</dbReference>
<dbReference type="InterPro" id="IPR007208">
    <property type="entry name" value="MrpF/PhaF-like"/>
</dbReference>
<protein>
    <submittedName>
        <fullName evidence="9">Multiple resistance and pH regulation protein F</fullName>
    </submittedName>
</protein>
<evidence type="ECO:0000256" key="6">
    <source>
        <dbReference type="ARBA" id="ARBA00022989"/>
    </source>
</evidence>
<dbReference type="AlphaFoldDB" id="G7V7X3"/>
<evidence type="ECO:0000256" key="4">
    <source>
        <dbReference type="ARBA" id="ARBA00022475"/>
    </source>
</evidence>
<keyword evidence="7 8" id="KW-0472">Membrane</keyword>
<name>G7V7X3_THELD</name>
<keyword evidence="6 8" id="KW-1133">Transmembrane helix</keyword>
<dbReference type="STRING" id="580340.Tlie_0474"/>
<evidence type="ECO:0000256" key="2">
    <source>
        <dbReference type="ARBA" id="ARBA00009212"/>
    </source>
</evidence>
<feature type="transmembrane region" description="Helical" evidence="8">
    <location>
        <begin position="55"/>
        <end position="78"/>
    </location>
</feature>
<comment type="subcellular location">
    <subcellularLocation>
        <location evidence="1">Cell membrane</location>
        <topology evidence="1">Multi-pass membrane protein</topology>
    </subcellularLocation>
</comment>
<organism evidence="9 10">
    <name type="scientific">Thermovirga lienii (strain ATCC BAA-1197 / DSM 17291 / Cas60314)</name>
    <dbReference type="NCBI Taxonomy" id="580340"/>
    <lineage>
        <taxon>Bacteria</taxon>
        <taxon>Thermotogati</taxon>
        <taxon>Synergistota</taxon>
        <taxon>Synergistia</taxon>
        <taxon>Synergistales</taxon>
        <taxon>Thermovirgaceae</taxon>
        <taxon>Thermovirga</taxon>
    </lineage>
</organism>
<evidence type="ECO:0000256" key="8">
    <source>
        <dbReference type="SAM" id="Phobius"/>
    </source>
</evidence>
<keyword evidence="3" id="KW-0813">Transport</keyword>
<dbReference type="Proteomes" id="UP000005868">
    <property type="component" value="Chromosome"/>
</dbReference>
<dbReference type="OrthoDB" id="9799958at2"/>
<comment type="similarity">
    <text evidence="2">Belongs to the CPA3 antiporters (TC 2.A.63) subunit F family.</text>
</comment>
<evidence type="ECO:0000256" key="3">
    <source>
        <dbReference type="ARBA" id="ARBA00022448"/>
    </source>
</evidence>
<evidence type="ECO:0000256" key="1">
    <source>
        <dbReference type="ARBA" id="ARBA00004651"/>
    </source>
</evidence>
<keyword evidence="10" id="KW-1185">Reference proteome</keyword>
<sequence length="85" mass="9212">MIYLTLWGLLIAALGGFYRVVVGPTVPDRIVAADAMTVIITTALAVLSLVFENGVFLDIALAFAILSFADVLIMAKYFEHGELHK</sequence>
<dbReference type="Pfam" id="PF04066">
    <property type="entry name" value="MrpF_PhaF"/>
    <property type="match status" value="1"/>
</dbReference>
<keyword evidence="5 8" id="KW-0812">Transmembrane</keyword>
<reference evidence="10" key="1">
    <citation type="submission" date="2011-10" db="EMBL/GenBank/DDBJ databases">
        <title>The complete genome of chromosome of Thermovirga lienii DSM 17291.</title>
        <authorList>
            <consortium name="US DOE Joint Genome Institute (JGI-PGF)"/>
            <person name="Lucas S."/>
            <person name="Copeland A."/>
            <person name="Lapidus A."/>
            <person name="Glavina del Rio T."/>
            <person name="Dalin E."/>
            <person name="Tice H."/>
            <person name="Bruce D."/>
            <person name="Goodwin L."/>
            <person name="Pitluck S."/>
            <person name="Peters L."/>
            <person name="Mikhailova N."/>
            <person name="Saunders E."/>
            <person name="Kyrpides N."/>
            <person name="Mavromatis K."/>
            <person name="Ivanova N."/>
            <person name="Last F.I."/>
            <person name="Brettin T."/>
            <person name="Detter J.C."/>
            <person name="Han C."/>
            <person name="Larimer F."/>
            <person name="Land M."/>
            <person name="Hauser L."/>
            <person name="Markowitz V."/>
            <person name="Cheng J.-F."/>
            <person name="Hugenholtz P."/>
            <person name="Woyke T."/>
            <person name="Wu D."/>
            <person name="Spring S."/>
            <person name="Schroeder M."/>
            <person name="Brambilla E.-M."/>
            <person name="Klenk H.-P."/>
            <person name="Eisen J.A."/>
        </authorList>
    </citation>
    <scope>NUCLEOTIDE SEQUENCE [LARGE SCALE GENOMIC DNA]</scope>
    <source>
        <strain evidence="10">ATCC BAA-1197 / DSM 17291 / Cas60314</strain>
    </source>
</reference>
<feature type="transmembrane region" description="Helical" evidence="8">
    <location>
        <begin position="29"/>
        <end position="50"/>
    </location>
</feature>